<keyword evidence="5" id="KW-0472">Membrane</keyword>
<dbReference type="SUPFAM" id="SSF50156">
    <property type="entry name" value="PDZ domain-like"/>
    <property type="match status" value="1"/>
</dbReference>
<dbReference type="SUPFAM" id="SSF52540">
    <property type="entry name" value="P-loop containing nucleoside triphosphate hydrolases"/>
    <property type="match status" value="1"/>
</dbReference>
<evidence type="ECO:0000259" key="10">
    <source>
        <dbReference type="PROSITE" id="PS50106"/>
    </source>
</evidence>
<proteinExistence type="inferred from homology"/>
<evidence type="ECO:0000259" key="11">
    <source>
        <dbReference type="PROSITE" id="PS51022"/>
    </source>
</evidence>
<dbReference type="CDD" id="cd00071">
    <property type="entry name" value="GMPK"/>
    <property type="match status" value="1"/>
</dbReference>
<dbReference type="GO" id="GO:0016020">
    <property type="term" value="C:membrane"/>
    <property type="evidence" value="ECO:0007669"/>
    <property type="project" value="UniProtKB-SubCell"/>
</dbReference>
<dbReference type="SMART" id="SM00569">
    <property type="entry name" value="L27"/>
    <property type="match status" value="1"/>
</dbReference>
<dbReference type="InterPro" id="IPR027417">
    <property type="entry name" value="P-loop_NTPase"/>
</dbReference>
<dbReference type="Gene3D" id="2.30.30.40">
    <property type="entry name" value="SH3 Domains"/>
    <property type="match status" value="1"/>
</dbReference>
<accession>A0A7K4LTU2</accession>
<dbReference type="Proteomes" id="UP000534426">
    <property type="component" value="Unassembled WGS sequence"/>
</dbReference>
<dbReference type="SMART" id="SM00072">
    <property type="entry name" value="GuKc"/>
    <property type="match status" value="1"/>
</dbReference>
<dbReference type="PROSITE" id="PS00856">
    <property type="entry name" value="GUANYLATE_KINASE_1"/>
    <property type="match status" value="1"/>
</dbReference>
<keyword evidence="3 6" id="KW-0728">SH3 domain</keyword>
<feature type="domain" description="Guanylate kinase-like" evidence="9">
    <location>
        <begin position="334"/>
        <end position="521"/>
    </location>
</feature>
<dbReference type="CDD" id="cd10832">
    <property type="entry name" value="PDZ_MPP6-MPP2-like"/>
    <property type="match status" value="1"/>
</dbReference>
<dbReference type="Gene3D" id="2.30.42.10">
    <property type="match status" value="1"/>
</dbReference>
<evidence type="ECO:0000256" key="2">
    <source>
        <dbReference type="ARBA" id="ARBA00007014"/>
    </source>
</evidence>
<evidence type="ECO:0000256" key="4">
    <source>
        <dbReference type="ARBA" id="ARBA00022553"/>
    </source>
</evidence>
<dbReference type="FunFam" id="3.30.63.10:FF:000002">
    <property type="entry name" value="Guanylate kinase 1"/>
    <property type="match status" value="1"/>
</dbReference>
<dbReference type="InterPro" id="IPR001452">
    <property type="entry name" value="SH3_domain"/>
</dbReference>
<comment type="similarity">
    <text evidence="2">Belongs to the MAGUK family.</text>
</comment>
<evidence type="ECO:0000313" key="12">
    <source>
        <dbReference type="EMBL" id="NWJ08076.1"/>
    </source>
</evidence>
<dbReference type="FunFam" id="2.30.42.10:FF:000047">
    <property type="entry name" value="MAGUK p55 subfamily member 6"/>
    <property type="match status" value="1"/>
</dbReference>
<keyword evidence="4" id="KW-0597">Phosphoprotein</keyword>
<dbReference type="Pfam" id="PF02828">
    <property type="entry name" value="L27"/>
    <property type="match status" value="1"/>
</dbReference>
<protein>
    <submittedName>
        <fullName evidence="12">MPP2 protein</fullName>
    </submittedName>
</protein>
<gene>
    <name evidence="12" type="primary">Mpp2</name>
    <name evidence="12" type="ORF">CRYUND_R10897</name>
</gene>
<dbReference type="PROSITE" id="PS50106">
    <property type="entry name" value="PDZ"/>
    <property type="match status" value="1"/>
</dbReference>
<evidence type="ECO:0000256" key="3">
    <source>
        <dbReference type="ARBA" id="ARBA00022443"/>
    </source>
</evidence>
<feature type="domain" description="L27" evidence="11">
    <location>
        <begin position="11"/>
        <end position="69"/>
    </location>
</feature>
<dbReference type="InterPro" id="IPR050716">
    <property type="entry name" value="MAGUK"/>
</dbReference>
<feature type="non-terminal residue" evidence="12">
    <location>
        <position position="1"/>
    </location>
</feature>
<evidence type="ECO:0000259" key="8">
    <source>
        <dbReference type="PROSITE" id="PS50002"/>
    </source>
</evidence>
<dbReference type="Pfam" id="PF00595">
    <property type="entry name" value="PDZ"/>
    <property type="match status" value="1"/>
</dbReference>
<dbReference type="InterPro" id="IPR036028">
    <property type="entry name" value="SH3-like_dom_sf"/>
</dbReference>
<keyword evidence="13" id="KW-1185">Reference proteome</keyword>
<dbReference type="Gene3D" id="3.40.50.300">
    <property type="entry name" value="P-loop containing nucleotide triphosphate hydrolases"/>
    <property type="match status" value="1"/>
</dbReference>
<dbReference type="EMBL" id="VWPW01024009">
    <property type="protein sequence ID" value="NWJ08076.1"/>
    <property type="molecule type" value="Genomic_DNA"/>
</dbReference>
<evidence type="ECO:0000259" key="9">
    <source>
        <dbReference type="PROSITE" id="PS50052"/>
    </source>
</evidence>
<evidence type="ECO:0000256" key="5">
    <source>
        <dbReference type="ARBA" id="ARBA00023136"/>
    </source>
</evidence>
<dbReference type="InterPro" id="IPR020590">
    <property type="entry name" value="Guanylate_kinase_CS"/>
</dbReference>
<dbReference type="InterPro" id="IPR036892">
    <property type="entry name" value="L27_dom_sf"/>
</dbReference>
<dbReference type="InterPro" id="IPR014775">
    <property type="entry name" value="L27_C"/>
</dbReference>
<dbReference type="GO" id="GO:0043226">
    <property type="term" value="C:organelle"/>
    <property type="evidence" value="ECO:0007669"/>
    <property type="project" value="UniProtKB-ARBA"/>
</dbReference>
<dbReference type="PROSITE" id="PS50002">
    <property type="entry name" value="SH3"/>
    <property type="match status" value="1"/>
</dbReference>
<evidence type="ECO:0000256" key="6">
    <source>
        <dbReference type="PROSITE-ProRule" id="PRU00192"/>
    </source>
</evidence>
<dbReference type="InterPro" id="IPR004172">
    <property type="entry name" value="L27_dom"/>
</dbReference>
<dbReference type="SMART" id="SM00228">
    <property type="entry name" value="PDZ"/>
    <property type="match status" value="1"/>
</dbReference>
<evidence type="ECO:0000256" key="7">
    <source>
        <dbReference type="SAM" id="MobiDB-lite"/>
    </source>
</evidence>
<dbReference type="SUPFAM" id="SSF50044">
    <property type="entry name" value="SH3-domain"/>
    <property type="match status" value="1"/>
</dbReference>
<reference evidence="12 13" key="1">
    <citation type="submission" date="2019-09" db="EMBL/GenBank/DDBJ databases">
        <title>Bird 10,000 Genomes (B10K) Project - Family phase.</title>
        <authorList>
            <person name="Zhang G."/>
        </authorList>
    </citation>
    <scope>NUCLEOTIDE SEQUENCE [LARGE SCALE GENOMIC DNA]</scope>
    <source>
        <strain evidence="12">B10K-MSB-37135</strain>
        <tissue evidence="12">Heart</tissue>
    </source>
</reference>
<sequence>QAHERLEETKLEAVRDNNVELVQEILRDIGHLARQDSAAAELARILREPHFQSLLETHDSVASKSYETPPPSPGLDAAFSNQPVPPDAVRMVGIRKTAGEHLGVTFRVERGELVIARILHGGAVDQQGLLHVGDVIREVDGRAVGSDARALQELLRAASGSVLLKILPSYQEHPPPRQVFVKCHFDYDPSADSLIPCKEAGLRFAAGDLLQIVNQDDPNWWQARHVEGGTAGLVPSQLLEEKRKAFVRRDPEVAPTAAPAALSGALCGSLGSKRKKRMMYVTTKNAGEALSGTGETGRPGDAAGDAGGDTVPAEFDRHELLIYEEVARMPPFRRKTLVLIGAQGVGRRSLKNKLLLSDQARYGTTVPHTSRKPKASERDGQGYRFVSRGEMEADIRAGRYLEHGEYEGNLYGTRIDSIRAVVDAGKMCVLDVNPQAVKVLRTAEFVPYVVFIEAPDYETLRAMNRAALASGVATKQLTDADARRTVEESGRIQRGYGHYFDLSLTNADLEQTFGRLRAAMERLRHEPQWVPVTWVY</sequence>
<dbReference type="InterPro" id="IPR008144">
    <property type="entry name" value="Guanylate_kin-like_dom"/>
</dbReference>
<feature type="domain" description="SH3" evidence="8">
    <location>
        <begin position="176"/>
        <end position="244"/>
    </location>
</feature>
<dbReference type="InterPro" id="IPR036034">
    <property type="entry name" value="PDZ_sf"/>
</dbReference>
<feature type="domain" description="PDZ" evidence="10">
    <location>
        <begin position="91"/>
        <end position="170"/>
    </location>
</feature>
<dbReference type="InterPro" id="IPR008145">
    <property type="entry name" value="GK/Ca_channel_bsu"/>
</dbReference>
<dbReference type="Pfam" id="PF07653">
    <property type="entry name" value="SH3_2"/>
    <property type="match status" value="1"/>
</dbReference>
<dbReference type="SUPFAM" id="SSF101288">
    <property type="entry name" value="L27 domain"/>
    <property type="match status" value="1"/>
</dbReference>
<feature type="region of interest" description="Disordered" evidence="7">
    <location>
        <begin position="289"/>
        <end position="310"/>
    </location>
</feature>
<dbReference type="AlphaFoldDB" id="A0A7K4LTU2"/>
<name>A0A7K4LTU2_9AVES</name>
<dbReference type="FunFam" id="2.30.30.40:FF:000069">
    <property type="entry name" value="MAGUK p55 subfamily member 6"/>
    <property type="match status" value="1"/>
</dbReference>
<dbReference type="PANTHER" id="PTHR23122">
    <property type="entry name" value="MEMBRANE-ASSOCIATED GUANYLATE KINASE MAGUK"/>
    <property type="match status" value="1"/>
</dbReference>
<comment type="subcellular location">
    <subcellularLocation>
        <location evidence="1">Membrane</location>
    </subcellularLocation>
</comment>
<dbReference type="PROSITE" id="PS51022">
    <property type="entry name" value="L27"/>
    <property type="match status" value="1"/>
</dbReference>
<evidence type="ECO:0000313" key="13">
    <source>
        <dbReference type="Proteomes" id="UP000534426"/>
    </source>
</evidence>
<dbReference type="SMART" id="SM00326">
    <property type="entry name" value="SH3"/>
    <property type="match status" value="1"/>
</dbReference>
<comment type="caution">
    <text evidence="12">The sequence shown here is derived from an EMBL/GenBank/DDBJ whole genome shotgun (WGS) entry which is preliminary data.</text>
</comment>
<organism evidence="12 13">
    <name type="scientific">Crypturellus undulatus</name>
    <dbReference type="NCBI Taxonomy" id="48396"/>
    <lineage>
        <taxon>Eukaryota</taxon>
        <taxon>Metazoa</taxon>
        <taxon>Chordata</taxon>
        <taxon>Craniata</taxon>
        <taxon>Vertebrata</taxon>
        <taxon>Euteleostomi</taxon>
        <taxon>Archelosauria</taxon>
        <taxon>Archosauria</taxon>
        <taxon>Dinosauria</taxon>
        <taxon>Saurischia</taxon>
        <taxon>Theropoda</taxon>
        <taxon>Coelurosauria</taxon>
        <taxon>Aves</taxon>
        <taxon>Palaeognathae</taxon>
        <taxon>Tinamiformes</taxon>
        <taxon>Tinamidae</taxon>
        <taxon>Crypturellus</taxon>
    </lineage>
</organism>
<dbReference type="Pfam" id="PF00625">
    <property type="entry name" value="Guanylate_kin"/>
    <property type="match status" value="1"/>
</dbReference>
<dbReference type="FunFam" id="3.40.50.300:FF:000146">
    <property type="entry name" value="MAGUK p55 subfamily member 6 isoform X1"/>
    <property type="match status" value="1"/>
</dbReference>
<dbReference type="PROSITE" id="PS50052">
    <property type="entry name" value="GUANYLATE_KINASE_2"/>
    <property type="match status" value="1"/>
</dbReference>
<evidence type="ECO:0000256" key="1">
    <source>
        <dbReference type="ARBA" id="ARBA00004370"/>
    </source>
</evidence>
<dbReference type="InterPro" id="IPR001478">
    <property type="entry name" value="PDZ"/>
</dbReference>
<feature type="non-terminal residue" evidence="12">
    <location>
        <position position="536"/>
    </location>
</feature>
<dbReference type="Gene3D" id="1.10.287.650">
    <property type="entry name" value="L27 domain"/>
    <property type="match status" value="1"/>
</dbReference>